<keyword evidence="1" id="KW-1133">Transmembrane helix</keyword>
<sequence>MLRIQFFITGLSFATFAVPPERPENRLQLSFTLFLTSVAFKFVINQSLPKISYLTYMFFITGLSFATFAVPPERPENRLQLSFTLFLTSVAFKFVINQSLPKISYLTYMLTTKNLLRSTNPQFSFMKRYKELTFPHSSTMNVTSRQVKDTSIDDYIDVKNNISLTQIEKSTHGHITSNDDKGIIDTQNSQKLSQQFNQQTWIALALQSKNREQHKRRLMMRIERDVFVSFCILYVLAHLTFIFWLYFDASRRRREMVERDRLYKLIKNHSLKEIVSRFHKRNCIPDIQSQLHAI</sequence>
<dbReference type="SUPFAM" id="SSF90112">
    <property type="entry name" value="Neurotransmitter-gated ion-channel transmembrane pore"/>
    <property type="match status" value="2"/>
</dbReference>
<keyword evidence="1" id="KW-0472">Membrane</keyword>
<dbReference type="InterPro" id="IPR038050">
    <property type="entry name" value="Neuro_actylchol_rec"/>
</dbReference>
<dbReference type="Gene3D" id="1.20.58.390">
    <property type="entry name" value="Neurotransmitter-gated ion-channel transmembrane domain"/>
    <property type="match status" value="2"/>
</dbReference>
<organism evidence="2 3">
    <name type="scientific">Schistosoma bovis</name>
    <name type="common">Blood fluke</name>
    <dbReference type="NCBI Taxonomy" id="6184"/>
    <lineage>
        <taxon>Eukaryota</taxon>
        <taxon>Metazoa</taxon>
        <taxon>Spiralia</taxon>
        <taxon>Lophotrochozoa</taxon>
        <taxon>Platyhelminthes</taxon>
        <taxon>Trematoda</taxon>
        <taxon>Digenea</taxon>
        <taxon>Strigeidida</taxon>
        <taxon>Schistosomatoidea</taxon>
        <taxon>Schistosomatidae</taxon>
        <taxon>Schistosoma</taxon>
    </lineage>
</organism>
<comment type="caution">
    <text evidence="2">The sequence shown here is derived from an EMBL/GenBank/DDBJ whole genome shotgun (WGS) entry which is preliminary data.</text>
</comment>
<evidence type="ECO:0008006" key="4">
    <source>
        <dbReference type="Google" id="ProtNLM"/>
    </source>
</evidence>
<protein>
    <recommendedName>
        <fullName evidence="4">Neurotransmitter-gated ion-channel transmembrane domain-containing protein</fullName>
    </recommendedName>
</protein>
<name>A0A430QA90_SCHBO</name>
<dbReference type="STRING" id="6184.A0A430QA90"/>
<feature type="transmembrane region" description="Helical" evidence="1">
    <location>
        <begin position="226"/>
        <end position="247"/>
    </location>
</feature>
<keyword evidence="3" id="KW-1185">Reference proteome</keyword>
<keyword evidence="1" id="KW-0812">Transmembrane</keyword>
<evidence type="ECO:0000256" key="1">
    <source>
        <dbReference type="SAM" id="Phobius"/>
    </source>
</evidence>
<dbReference type="GO" id="GO:0006811">
    <property type="term" value="P:monoatomic ion transport"/>
    <property type="evidence" value="ECO:0007669"/>
    <property type="project" value="InterPro"/>
</dbReference>
<evidence type="ECO:0000313" key="2">
    <source>
        <dbReference type="EMBL" id="RTG84621.1"/>
    </source>
</evidence>
<dbReference type="GO" id="GO:0016020">
    <property type="term" value="C:membrane"/>
    <property type="evidence" value="ECO:0007669"/>
    <property type="project" value="InterPro"/>
</dbReference>
<accession>A0A430QA90</accession>
<evidence type="ECO:0000313" key="3">
    <source>
        <dbReference type="Proteomes" id="UP000290809"/>
    </source>
</evidence>
<dbReference type="InterPro" id="IPR036719">
    <property type="entry name" value="Neuro-gated_channel_TM_sf"/>
</dbReference>
<reference evidence="2 3" key="1">
    <citation type="journal article" date="2019" name="PLoS Pathog.">
        <title>Genome sequence of the bovine parasite Schistosoma bovis Tanzania.</title>
        <authorList>
            <person name="Oey H."/>
            <person name="Zakrzewski M."/>
            <person name="Gobert G."/>
            <person name="Gravermann K."/>
            <person name="Stoye J."/>
            <person name="Jones M."/>
            <person name="Mcmanus D."/>
            <person name="Krause L."/>
        </authorList>
    </citation>
    <scope>NUCLEOTIDE SEQUENCE [LARGE SCALE GENOMIC DNA]</scope>
    <source>
        <strain evidence="2 3">TAN1997</strain>
    </source>
</reference>
<proteinExistence type="predicted"/>
<dbReference type="EMBL" id="QMKO01002136">
    <property type="protein sequence ID" value="RTG84621.1"/>
    <property type="molecule type" value="Genomic_DNA"/>
</dbReference>
<dbReference type="Proteomes" id="UP000290809">
    <property type="component" value="Unassembled WGS sequence"/>
</dbReference>
<gene>
    <name evidence="2" type="ORF">DC041_0008803</name>
</gene>
<dbReference type="AlphaFoldDB" id="A0A430QA90"/>